<keyword evidence="3" id="KW-0964">Secreted</keyword>
<dbReference type="GeneTree" id="ENSGT00940000169535"/>
<accession>A0A3B5A271</accession>
<dbReference type="InterPro" id="IPR051665">
    <property type="entry name" value="Adrenomedullin-reg_peptide"/>
</dbReference>
<dbReference type="STRING" id="144197.ENSSPAP00000007987"/>
<dbReference type="Pfam" id="PF00214">
    <property type="entry name" value="Calc_CGRP_IAPP"/>
    <property type="match status" value="1"/>
</dbReference>
<feature type="chain" id="PRO_5017326324" description="ProAM N-terminal 20 peptide" evidence="6">
    <location>
        <begin position="36"/>
        <end position="146"/>
    </location>
</feature>
<keyword evidence="5" id="KW-1015">Disulfide bond</keyword>
<dbReference type="GO" id="GO:0003073">
    <property type="term" value="P:regulation of systemic arterial blood pressure"/>
    <property type="evidence" value="ECO:0007669"/>
    <property type="project" value="TreeGrafter"/>
</dbReference>
<feature type="signal peptide" evidence="6">
    <location>
        <begin position="1"/>
        <end position="35"/>
    </location>
</feature>
<comment type="similarity">
    <text evidence="2">Belongs to the adrenomedullin family.</text>
</comment>
<dbReference type="InterPro" id="IPR021116">
    <property type="entry name" value="Calcitonin/adrenomedullin"/>
</dbReference>
<evidence type="ECO:0000256" key="2">
    <source>
        <dbReference type="ARBA" id="ARBA00010575"/>
    </source>
</evidence>
<sequence length="146" mass="16120">MVNSTSHCRFLHFLGGHCGMEIAVLLLLTVPLTAASPLRPTQRSDADIVLQGTTVQAAGVERSKDSDEHHAPLPKIIPFRSEDKHLDLDALKHRMAAKLRPRRAPQRGCQFGTCQVHNLANTLYHISKASTKEESKNAKHPDGFGR</sequence>
<evidence type="ECO:0008006" key="8">
    <source>
        <dbReference type="Google" id="ProtNLM"/>
    </source>
</evidence>
<reference evidence="7" key="1">
    <citation type="submission" date="2023-09" db="UniProtKB">
        <authorList>
            <consortium name="Ensembl"/>
        </authorList>
    </citation>
    <scope>IDENTIFICATION</scope>
</reference>
<comment type="subcellular location">
    <subcellularLocation>
        <location evidence="1">Secreted</location>
    </subcellularLocation>
</comment>
<dbReference type="PANTHER" id="PTHR23414">
    <property type="entry name" value="ADRENOMEDULLIN, ADM"/>
    <property type="match status" value="1"/>
</dbReference>
<keyword evidence="4 6" id="KW-0732">Signal</keyword>
<evidence type="ECO:0000256" key="3">
    <source>
        <dbReference type="ARBA" id="ARBA00022525"/>
    </source>
</evidence>
<dbReference type="GO" id="GO:0005576">
    <property type="term" value="C:extracellular region"/>
    <property type="evidence" value="ECO:0007669"/>
    <property type="project" value="UniProtKB-SubCell"/>
</dbReference>
<evidence type="ECO:0000256" key="6">
    <source>
        <dbReference type="SAM" id="SignalP"/>
    </source>
</evidence>
<dbReference type="GO" id="GO:0005179">
    <property type="term" value="F:hormone activity"/>
    <property type="evidence" value="ECO:0007669"/>
    <property type="project" value="InterPro"/>
</dbReference>
<dbReference type="Ensembl" id="ENSSPAT00000008141.1">
    <property type="protein sequence ID" value="ENSSPAP00000007987.1"/>
    <property type="gene ID" value="ENSSPAG00000006110.1"/>
</dbReference>
<dbReference type="GO" id="GO:0007189">
    <property type="term" value="P:adenylate cyclase-activating G protein-coupled receptor signaling pathway"/>
    <property type="evidence" value="ECO:0007669"/>
    <property type="project" value="TreeGrafter"/>
</dbReference>
<evidence type="ECO:0000256" key="4">
    <source>
        <dbReference type="ARBA" id="ARBA00022729"/>
    </source>
</evidence>
<dbReference type="GO" id="GO:0010460">
    <property type="term" value="P:positive regulation of heart rate"/>
    <property type="evidence" value="ECO:0007669"/>
    <property type="project" value="TreeGrafter"/>
</dbReference>
<dbReference type="PANTHER" id="PTHR23414:SF6">
    <property type="entry name" value="ADRENOMEDULLIN-5-LIKE PROTEIN-RELATED"/>
    <property type="match status" value="1"/>
</dbReference>
<name>A0A3B5A271_9TELE</name>
<dbReference type="AlphaFoldDB" id="A0A3B5A271"/>
<evidence type="ECO:0000256" key="1">
    <source>
        <dbReference type="ARBA" id="ARBA00004613"/>
    </source>
</evidence>
<evidence type="ECO:0000313" key="7">
    <source>
        <dbReference type="Ensembl" id="ENSSPAP00000007987.1"/>
    </source>
</evidence>
<protein>
    <recommendedName>
        <fullName evidence="8">ProAM N-terminal 20 peptide</fullName>
    </recommendedName>
</protein>
<evidence type="ECO:0000256" key="5">
    <source>
        <dbReference type="ARBA" id="ARBA00023157"/>
    </source>
</evidence>
<organism evidence="7">
    <name type="scientific">Stegastes partitus</name>
    <name type="common">bicolor damselfish</name>
    <dbReference type="NCBI Taxonomy" id="144197"/>
    <lineage>
        <taxon>Eukaryota</taxon>
        <taxon>Metazoa</taxon>
        <taxon>Chordata</taxon>
        <taxon>Craniata</taxon>
        <taxon>Vertebrata</taxon>
        <taxon>Euteleostomi</taxon>
        <taxon>Actinopterygii</taxon>
        <taxon>Neopterygii</taxon>
        <taxon>Teleostei</taxon>
        <taxon>Neoteleostei</taxon>
        <taxon>Acanthomorphata</taxon>
        <taxon>Ovalentaria</taxon>
        <taxon>Pomacentridae</taxon>
        <taxon>Stegastes</taxon>
    </lineage>
</organism>
<proteinExistence type="inferred from homology"/>